<sequence>MENMIINHWAVLICAVCNLILGAIYYSPALFYKSWKAENKLTDEQLARAHPGKIYGISFILAYLMSYNMAFFLGDASSDIAWGATAGFLVGFGWAAAIFTAIALFEQKSWKYIAINSGYIIIYFTIIGAILGVWR</sequence>
<feature type="transmembrane region" description="Helical" evidence="1">
    <location>
        <begin position="80"/>
        <end position="105"/>
    </location>
</feature>
<dbReference type="RefSeq" id="WP_186988675.1">
    <property type="nucleotide sequence ID" value="NZ_CP052909.1"/>
</dbReference>
<name>A0A7G8PWP3_9FLAO</name>
<dbReference type="Pfam" id="PF08570">
    <property type="entry name" value="DUF1761"/>
    <property type="match status" value="1"/>
</dbReference>
<dbReference type="KEGG" id="alti:ALE3EI_2214"/>
<keyword evidence="1" id="KW-1133">Transmembrane helix</keyword>
<feature type="transmembrane region" description="Helical" evidence="1">
    <location>
        <begin position="54"/>
        <end position="74"/>
    </location>
</feature>
<dbReference type="AlphaFoldDB" id="A0A7G8PWP3"/>
<dbReference type="InterPro" id="IPR013879">
    <property type="entry name" value="DUF1761"/>
</dbReference>
<accession>A0A7G8PWP3</accession>
<reference evidence="2 3" key="1">
    <citation type="submission" date="2020-04" db="EMBL/GenBank/DDBJ databases">
        <title>Genome sequence of Altibacter aquimarinus strain ALE3EI.</title>
        <authorList>
            <person name="Oh H.-M."/>
            <person name="Jang D."/>
        </authorList>
    </citation>
    <scope>NUCLEOTIDE SEQUENCE [LARGE SCALE GENOMIC DNA]</scope>
    <source>
        <strain evidence="2 3">ALE3EI</strain>
    </source>
</reference>
<proteinExistence type="predicted"/>
<evidence type="ECO:0000256" key="1">
    <source>
        <dbReference type="SAM" id="Phobius"/>
    </source>
</evidence>
<keyword evidence="1" id="KW-0472">Membrane</keyword>
<organism evidence="2 3">
    <name type="scientific">Constantimarinum furrinae</name>
    <dbReference type="NCBI Taxonomy" id="2562285"/>
    <lineage>
        <taxon>Bacteria</taxon>
        <taxon>Pseudomonadati</taxon>
        <taxon>Bacteroidota</taxon>
        <taxon>Flavobacteriia</taxon>
        <taxon>Flavobacteriales</taxon>
        <taxon>Flavobacteriaceae</taxon>
        <taxon>Altibacter/Constantimarinum group</taxon>
        <taxon>Constantimarinum</taxon>
    </lineage>
</organism>
<dbReference type="EMBL" id="CP052909">
    <property type="protein sequence ID" value="QNJ98759.1"/>
    <property type="molecule type" value="Genomic_DNA"/>
</dbReference>
<evidence type="ECO:0000313" key="3">
    <source>
        <dbReference type="Proteomes" id="UP000515514"/>
    </source>
</evidence>
<dbReference type="Proteomes" id="UP000515514">
    <property type="component" value="Chromosome"/>
</dbReference>
<evidence type="ECO:0000313" key="2">
    <source>
        <dbReference type="EMBL" id="QNJ98759.1"/>
    </source>
</evidence>
<feature type="transmembrane region" description="Helical" evidence="1">
    <location>
        <begin position="112"/>
        <end position="134"/>
    </location>
</feature>
<gene>
    <name evidence="2" type="ORF">ALE3EI_2214</name>
</gene>
<keyword evidence="3" id="KW-1185">Reference proteome</keyword>
<protein>
    <submittedName>
        <fullName evidence="2">Membrane protein</fullName>
    </submittedName>
</protein>
<keyword evidence="1" id="KW-0812">Transmembrane</keyword>
<feature type="transmembrane region" description="Helical" evidence="1">
    <location>
        <begin position="6"/>
        <end position="26"/>
    </location>
</feature>